<evidence type="ECO:0000313" key="4">
    <source>
        <dbReference type="Proteomes" id="UP001185779"/>
    </source>
</evidence>
<protein>
    <submittedName>
        <fullName evidence="3">Uncharacterized protein</fullName>
    </submittedName>
</protein>
<dbReference type="EMBL" id="JAWLKH010000031">
    <property type="protein sequence ID" value="MDV6314342.1"/>
    <property type="molecule type" value="Genomic_DNA"/>
</dbReference>
<keyword evidence="4" id="KW-1185">Reference proteome</keyword>
<evidence type="ECO:0000313" key="5">
    <source>
        <dbReference type="Proteomes" id="UP001185922"/>
    </source>
</evidence>
<evidence type="ECO:0000313" key="2">
    <source>
        <dbReference type="EMBL" id="MDV6307087.1"/>
    </source>
</evidence>
<dbReference type="RefSeq" id="WP_236577709.1">
    <property type="nucleotide sequence ID" value="NZ_JAWLKH010000031.1"/>
</dbReference>
<organism evidence="3 5">
    <name type="scientific">Gordonia amicalis</name>
    <dbReference type="NCBI Taxonomy" id="89053"/>
    <lineage>
        <taxon>Bacteria</taxon>
        <taxon>Bacillati</taxon>
        <taxon>Actinomycetota</taxon>
        <taxon>Actinomycetes</taxon>
        <taxon>Mycobacteriales</taxon>
        <taxon>Gordoniaceae</taxon>
        <taxon>Gordonia</taxon>
    </lineage>
</organism>
<evidence type="ECO:0000313" key="3">
    <source>
        <dbReference type="EMBL" id="MDV6314342.1"/>
    </source>
</evidence>
<feature type="region of interest" description="Disordered" evidence="1">
    <location>
        <begin position="1"/>
        <end position="33"/>
    </location>
</feature>
<reference evidence="3 4" key="1">
    <citation type="submission" date="2023-10" db="EMBL/GenBank/DDBJ databases">
        <title>Development of a sustainable strategy for remediation of hydrocarbon-contaminated territories based on the waste exchange concept.</title>
        <authorList>
            <person name="Krivoruchko A."/>
        </authorList>
    </citation>
    <scope>NUCLEOTIDE SEQUENCE</scope>
    <source>
        <strain evidence="2 4">IEGM 1266</strain>
        <strain evidence="3">IEGM 1279</strain>
    </source>
</reference>
<feature type="non-terminal residue" evidence="3">
    <location>
        <position position="1"/>
    </location>
</feature>
<proteinExistence type="predicted"/>
<sequence length="71" mass="7801">AGSSSIGRWWRSGKPSRPPSAQKQRSSWPTSSCGLGRLVNEPRTLLDALLGLDYAPRYLLGALDKAFEVDR</sequence>
<comment type="caution">
    <text evidence="3">The sequence shown here is derived from an EMBL/GenBank/DDBJ whole genome shotgun (WGS) entry which is preliminary data.</text>
</comment>
<feature type="compositionally biased region" description="Polar residues" evidence="1">
    <location>
        <begin position="19"/>
        <end position="33"/>
    </location>
</feature>
<accession>A0AAE4UC66</accession>
<dbReference type="Proteomes" id="UP001185779">
    <property type="component" value="Unassembled WGS sequence"/>
</dbReference>
<dbReference type="EMBL" id="JAWLKI010000005">
    <property type="protein sequence ID" value="MDV6307087.1"/>
    <property type="molecule type" value="Genomic_DNA"/>
</dbReference>
<evidence type="ECO:0000256" key="1">
    <source>
        <dbReference type="SAM" id="MobiDB-lite"/>
    </source>
</evidence>
<gene>
    <name evidence="2" type="ORF">R3P94_07025</name>
    <name evidence="3" type="ORF">R3Q15_21070</name>
</gene>
<dbReference type="AlphaFoldDB" id="A0AAE4UC66"/>
<feature type="compositionally biased region" description="Low complexity" evidence="1">
    <location>
        <begin position="1"/>
        <end position="13"/>
    </location>
</feature>
<dbReference type="Proteomes" id="UP001185922">
    <property type="component" value="Unassembled WGS sequence"/>
</dbReference>
<name>A0AAE4UC66_9ACTN</name>